<dbReference type="GeneID" id="84577856"/>
<dbReference type="Pfam" id="PF00583">
    <property type="entry name" value="Acetyltransf_1"/>
    <property type="match status" value="1"/>
</dbReference>
<dbReference type="SUPFAM" id="SSF55729">
    <property type="entry name" value="Acyl-CoA N-acyltransferases (Nat)"/>
    <property type="match status" value="1"/>
</dbReference>
<comment type="caution">
    <text evidence="2">The sequence shown here is derived from an EMBL/GenBank/DDBJ whole genome shotgun (WGS) entry which is preliminary data.</text>
</comment>
<dbReference type="EMBL" id="PNHP01000001">
    <property type="protein sequence ID" value="PMC82434.1"/>
    <property type="molecule type" value="Genomic_DNA"/>
</dbReference>
<dbReference type="GO" id="GO:0016747">
    <property type="term" value="F:acyltransferase activity, transferring groups other than amino-acyl groups"/>
    <property type="evidence" value="ECO:0007669"/>
    <property type="project" value="InterPro"/>
</dbReference>
<evidence type="ECO:0000313" key="3">
    <source>
        <dbReference type="Proteomes" id="UP000235658"/>
    </source>
</evidence>
<keyword evidence="2" id="KW-0808">Transferase</keyword>
<reference evidence="2 3" key="1">
    <citation type="submission" date="2017-09" db="EMBL/GenBank/DDBJ databases">
        <title>Bacterial strain isolated from the female urinary microbiota.</title>
        <authorList>
            <person name="Thomas-White K."/>
            <person name="Kumar N."/>
            <person name="Forster S."/>
            <person name="Putonti C."/>
            <person name="Lawley T."/>
            <person name="Wolfe A.J."/>
        </authorList>
    </citation>
    <scope>NUCLEOTIDE SEQUENCE [LARGE SCALE GENOMIC DNA]</scope>
    <source>
        <strain evidence="2 3">UMB0204</strain>
    </source>
</reference>
<dbReference type="InterPro" id="IPR016181">
    <property type="entry name" value="Acyl_CoA_acyltransferase"/>
</dbReference>
<sequence>MKVELVENKLEKESISSYILNDLKPWFEDEAAVKNYVEKSKDYIFFKASKNGKNIAFIVYKKTSDYTIEIFVMGVLKNYHRKNIGRNLFVKSIEILKNYEYEFVQVKTLKEGIDDGYDKTNKFYQALGFRKFEVIDEIWSKDNPCQIYVKSIV</sequence>
<accession>A0A2N6UKW7</accession>
<name>A0A2N6UKW7_9FIRM</name>
<dbReference type="Gene3D" id="3.40.630.30">
    <property type="match status" value="1"/>
</dbReference>
<dbReference type="RefSeq" id="WP_102197506.1">
    <property type="nucleotide sequence ID" value="NZ_CAUPDS010000001.1"/>
</dbReference>
<organism evidence="2 3">
    <name type="scientific">Anaerococcus hydrogenalis</name>
    <dbReference type="NCBI Taxonomy" id="33029"/>
    <lineage>
        <taxon>Bacteria</taxon>
        <taxon>Bacillati</taxon>
        <taxon>Bacillota</taxon>
        <taxon>Tissierellia</taxon>
        <taxon>Tissierellales</taxon>
        <taxon>Peptoniphilaceae</taxon>
        <taxon>Anaerococcus</taxon>
    </lineage>
</organism>
<dbReference type="PROSITE" id="PS51186">
    <property type="entry name" value="GNAT"/>
    <property type="match status" value="1"/>
</dbReference>
<dbReference type="Proteomes" id="UP000235658">
    <property type="component" value="Unassembled WGS sequence"/>
</dbReference>
<protein>
    <submittedName>
        <fullName evidence="2">N-acetyltransferase</fullName>
    </submittedName>
</protein>
<evidence type="ECO:0000259" key="1">
    <source>
        <dbReference type="PROSITE" id="PS51186"/>
    </source>
</evidence>
<dbReference type="InterPro" id="IPR000182">
    <property type="entry name" value="GNAT_dom"/>
</dbReference>
<evidence type="ECO:0000313" key="2">
    <source>
        <dbReference type="EMBL" id="PMC82434.1"/>
    </source>
</evidence>
<gene>
    <name evidence="2" type="ORF">CJ192_01530</name>
</gene>
<feature type="domain" description="N-acetyltransferase" evidence="1">
    <location>
        <begin position="3"/>
        <end position="150"/>
    </location>
</feature>
<dbReference type="AlphaFoldDB" id="A0A2N6UKW7"/>
<proteinExistence type="predicted"/>